<dbReference type="Proteomes" id="UP000020492">
    <property type="component" value="Unassembled WGS sequence"/>
</dbReference>
<protein>
    <submittedName>
        <fullName evidence="10">Binding-protein-dependent transport system inner membrane protein</fullName>
    </submittedName>
</protein>
<comment type="similarity">
    <text evidence="7">Belongs to the binding-protein-dependent transport system permease family.</text>
</comment>
<keyword evidence="5 7" id="KW-1133">Transmembrane helix</keyword>
<evidence type="ECO:0000313" key="11">
    <source>
        <dbReference type="Proteomes" id="UP000020492"/>
    </source>
</evidence>
<dbReference type="InterPro" id="IPR051393">
    <property type="entry name" value="ABC_transporter_permease"/>
</dbReference>
<organism evidence="10 11">
    <name type="scientific">Deinococcus phoenicis</name>
    <dbReference type="NCBI Taxonomy" id="1476583"/>
    <lineage>
        <taxon>Bacteria</taxon>
        <taxon>Thermotogati</taxon>
        <taxon>Deinococcota</taxon>
        <taxon>Deinococci</taxon>
        <taxon>Deinococcales</taxon>
        <taxon>Deinococcaceae</taxon>
        <taxon>Deinococcus</taxon>
    </lineage>
</organism>
<dbReference type="STRING" id="1476583.DEIPH_ctg011orf0235"/>
<comment type="subcellular location">
    <subcellularLocation>
        <location evidence="1 7">Cell membrane</location>
        <topology evidence="1 7">Multi-pass membrane protein</topology>
    </subcellularLocation>
</comment>
<feature type="transmembrane region" description="Helical" evidence="7">
    <location>
        <begin position="103"/>
        <end position="123"/>
    </location>
</feature>
<feature type="transmembrane region" description="Helical" evidence="7">
    <location>
        <begin position="290"/>
        <end position="310"/>
    </location>
</feature>
<dbReference type="CDD" id="cd06261">
    <property type="entry name" value="TM_PBP2"/>
    <property type="match status" value="1"/>
</dbReference>
<proteinExistence type="inferred from homology"/>
<dbReference type="InterPro" id="IPR035906">
    <property type="entry name" value="MetI-like_sf"/>
</dbReference>
<evidence type="ECO:0000256" key="1">
    <source>
        <dbReference type="ARBA" id="ARBA00004651"/>
    </source>
</evidence>
<feature type="transmembrane region" description="Helical" evidence="7">
    <location>
        <begin position="135"/>
        <end position="155"/>
    </location>
</feature>
<evidence type="ECO:0000256" key="5">
    <source>
        <dbReference type="ARBA" id="ARBA00022989"/>
    </source>
</evidence>
<name>A0A016QTW6_9DEIO</name>
<keyword evidence="4 7" id="KW-0812">Transmembrane</keyword>
<dbReference type="InterPro" id="IPR000515">
    <property type="entry name" value="MetI-like"/>
</dbReference>
<feature type="compositionally biased region" description="Low complexity" evidence="8">
    <location>
        <begin position="14"/>
        <end position="23"/>
    </location>
</feature>
<evidence type="ECO:0000313" key="10">
    <source>
        <dbReference type="EMBL" id="EYB69239.1"/>
    </source>
</evidence>
<sequence length="325" mass="35918">MTVTPATPSPPAQTTPAQTTTAPAPVPRRRLNLEPYLYLLPHAVLFFVFTVYPIGYGLYISLHRWDLLSGQQPFVGGEFYRNLFTPGTPQFDFFWKTLWNTTFFTLVSVPLLVAAALGLALLLHRPIFGRAFFRAVFFMPGILTVSVMGILWRWLFDNQIGLVNAARDTLFHAPPIPWLSTEGLAWVPIVVGTVWWTVGFNMTLYLAALGNVPLSLYEAASLDGATPWQSFRFITVPMLAPVTLFVVVTTALASFQLFGQSLIITNGGPNRSTQSVIQYITEEGFTNAQYSSAAAMGFAFGLVMLVLTAAQFRMMARDVREGSGT</sequence>
<gene>
    <name evidence="10" type="ORF">DEIPH_ctg011orf0235</name>
</gene>
<evidence type="ECO:0000256" key="6">
    <source>
        <dbReference type="ARBA" id="ARBA00023136"/>
    </source>
</evidence>
<evidence type="ECO:0000256" key="8">
    <source>
        <dbReference type="SAM" id="MobiDB-lite"/>
    </source>
</evidence>
<evidence type="ECO:0000256" key="2">
    <source>
        <dbReference type="ARBA" id="ARBA00022448"/>
    </source>
</evidence>
<dbReference type="GO" id="GO:0005886">
    <property type="term" value="C:plasma membrane"/>
    <property type="evidence" value="ECO:0007669"/>
    <property type="project" value="UniProtKB-SubCell"/>
</dbReference>
<dbReference type="PANTHER" id="PTHR30193">
    <property type="entry name" value="ABC TRANSPORTER PERMEASE PROTEIN"/>
    <property type="match status" value="1"/>
</dbReference>
<keyword evidence="3" id="KW-1003">Cell membrane</keyword>
<dbReference type="EMBL" id="JHAC01000011">
    <property type="protein sequence ID" value="EYB69239.1"/>
    <property type="molecule type" value="Genomic_DNA"/>
</dbReference>
<keyword evidence="6 7" id="KW-0472">Membrane</keyword>
<keyword evidence="11" id="KW-1185">Reference proteome</keyword>
<dbReference type="PROSITE" id="PS50928">
    <property type="entry name" value="ABC_TM1"/>
    <property type="match status" value="1"/>
</dbReference>
<evidence type="ECO:0000259" key="9">
    <source>
        <dbReference type="PROSITE" id="PS50928"/>
    </source>
</evidence>
<evidence type="ECO:0000256" key="7">
    <source>
        <dbReference type="RuleBase" id="RU363032"/>
    </source>
</evidence>
<dbReference type="RefSeq" id="WP_034354186.1">
    <property type="nucleotide sequence ID" value="NZ_JHAC01000011.1"/>
</dbReference>
<dbReference type="OrthoDB" id="9779462at2"/>
<keyword evidence="2 7" id="KW-0813">Transport</keyword>
<dbReference type="Pfam" id="PF00528">
    <property type="entry name" value="BPD_transp_1"/>
    <property type="match status" value="1"/>
</dbReference>
<feature type="transmembrane region" description="Helical" evidence="7">
    <location>
        <begin position="185"/>
        <end position="212"/>
    </location>
</feature>
<dbReference type="PANTHER" id="PTHR30193:SF41">
    <property type="entry name" value="DIACETYLCHITOBIOSE UPTAKE SYSTEM PERMEASE PROTEIN NGCF"/>
    <property type="match status" value="1"/>
</dbReference>
<evidence type="ECO:0000256" key="3">
    <source>
        <dbReference type="ARBA" id="ARBA00022475"/>
    </source>
</evidence>
<feature type="region of interest" description="Disordered" evidence="8">
    <location>
        <begin position="1"/>
        <end position="24"/>
    </location>
</feature>
<feature type="domain" description="ABC transmembrane type-1" evidence="9">
    <location>
        <begin position="98"/>
        <end position="311"/>
    </location>
</feature>
<dbReference type="GO" id="GO:0055085">
    <property type="term" value="P:transmembrane transport"/>
    <property type="evidence" value="ECO:0007669"/>
    <property type="project" value="InterPro"/>
</dbReference>
<dbReference type="AlphaFoldDB" id="A0A016QTW6"/>
<reference evidence="10 11" key="1">
    <citation type="submission" date="2014-03" db="EMBL/GenBank/DDBJ databases">
        <title>Draft genome sequence of Deinococcus phoenicis 1P10ME.</title>
        <authorList>
            <person name="Stepanov V.G."/>
            <person name="Vaishampayan P."/>
            <person name="Venkateswaran K."/>
            <person name="Fox G.E."/>
        </authorList>
    </citation>
    <scope>NUCLEOTIDE SEQUENCE [LARGE SCALE GENOMIC DNA]</scope>
    <source>
        <strain evidence="10 11">1P10ME</strain>
    </source>
</reference>
<dbReference type="PATRIC" id="fig|1476583.3.peg.840"/>
<feature type="transmembrane region" description="Helical" evidence="7">
    <location>
        <begin position="233"/>
        <end position="258"/>
    </location>
</feature>
<feature type="transmembrane region" description="Helical" evidence="7">
    <location>
        <begin position="36"/>
        <end position="59"/>
    </location>
</feature>
<accession>A0A016QTW6</accession>
<dbReference type="SUPFAM" id="SSF161098">
    <property type="entry name" value="MetI-like"/>
    <property type="match status" value="1"/>
</dbReference>
<dbReference type="Gene3D" id="1.10.3720.10">
    <property type="entry name" value="MetI-like"/>
    <property type="match status" value="1"/>
</dbReference>
<evidence type="ECO:0000256" key="4">
    <source>
        <dbReference type="ARBA" id="ARBA00022692"/>
    </source>
</evidence>
<comment type="caution">
    <text evidence="10">The sequence shown here is derived from an EMBL/GenBank/DDBJ whole genome shotgun (WGS) entry which is preliminary data.</text>
</comment>
<dbReference type="eggNOG" id="COG1175">
    <property type="taxonomic scope" value="Bacteria"/>
</dbReference>